<evidence type="ECO:0000313" key="7">
    <source>
        <dbReference type="EMBL" id="AJC12112.1"/>
    </source>
</evidence>
<dbReference type="AlphaFoldDB" id="A0A0A8BAG4"/>
<dbReference type="Proteomes" id="UP000031121">
    <property type="component" value="Chromosome"/>
</dbReference>
<dbReference type="Pfam" id="PF01384">
    <property type="entry name" value="PHO4"/>
    <property type="match status" value="1"/>
</dbReference>
<comment type="subcellular location">
    <subcellularLocation>
        <location evidence="1">Membrane</location>
        <topology evidence="1">Multi-pass membrane protein</topology>
    </subcellularLocation>
</comment>
<reference evidence="8" key="1">
    <citation type="submission" date="2014-08" db="EMBL/GenBank/DDBJ databases">
        <title>Coriobacteriaceae sp. complete genome.</title>
        <authorList>
            <person name="Looft T."/>
            <person name="Bayles D.O."/>
            <person name="Stanton T.B."/>
        </authorList>
    </citation>
    <scope>NUCLEOTIDE SEQUENCE [LARGE SCALE GENOMIC DNA]</scope>
    <source>
        <strain evidence="8">68-1-3</strain>
    </source>
</reference>
<keyword evidence="4 6" id="KW-1133">Transmembrane helix</keyword>
<dbReference type="KEGG" id="cbac:JI75_04945"/>
<name>A0A0A8BAG4_9ACTN</name>
<feature type="transmembrane region" description="Helical" evidence="6">
    <location>
        <begin position="325"/>
        <end position="349"/>
    </location>
</feature>
<accession>A0A0A8BAG4</accession>
<keyword evidence="2" id="KW-0813">Transport</keyword>
<keyword evidence="5 6" id="KW-0472">Membrane</keyword>
<protein>
    <submittedName>
        <fullName evidence="7">Inorganic phosphate transporter PiT</fullName>
    </submittedName>
</protein>
<evidence type="ECO:0000256" key="3">
    <source>
        <dbReference type="ARBA" id="ARBA00022692"/>
    </source>
</evidence>
<feature type="transmembrane region" description="Helical" evidence="6">
    <location>
        <begin position="55"/>
        <end position="82"/>
    </location>
</feature>
<sequence length="350" mass="36358">MNIDVITVGSAIASNPVLGLIILLCMGATIVNGATDAPNAIATVVGTRAMRPTPAIIMAAVFNFIGLFAITMVSTAVAHTIFGMVDFGGDNREALIALAAAMVAIIVWGAAAWAFGIPTSQSHSLIAGITGAAIALQGGLGGVNGAEWVKVIYGLGISTVLGLVTGWLFTRLIKIVCADVPRPRAERFFKWAQIVSGAGVALLHGAQDGQKFLSLSMLAIMLGVYGSADMSAGFPLWLVLLVSAVMSLGTAVGGRKIIKSVGMSMVKMEQYQGFAACLSACFCIGLATFTGMPVSTTHTKTTAIMGVGAEKRLRAVKWNLAGSMVLTWVLTFPGCGLLAYAFTYLFLLLM</sequence>
<dbReference type="InterPro" id="IPR001204">
    <property type="entry name" value="Phos_transporter"/>
</dbReference>
<dbReference type="EMBL" id="CP009302">
    <property type="protein sequence ID" value="AJC12112.1"/>
    <property type="molecule type" value="Genomic_DNA"/>
</dbReference>
<dbReference type="STRING" id="1531429.JI75_04945"/>
<keyword evidence="3 6" id="KW-0812">Transmembrane</keyword>
<organism evidence="7 8">
    <name type="scientific">Berryella intestinalis</name>
    <dbReference type="NCBI Taxonomy" id="1531429"/>
    <lineage>
        <taxon>Bacteria</taxon>
        <taxon>Bacillati</taxon>
        <taxon>Actinomycetota</taxon>
        <taxon>Coriobacteriia</taxon>
        <taxon>Eggerthellales</taxon>
        <taxon>Eggerthellaceae</taxon>
        <taxon>Berryella</taxon>
    </lineage>
</organism>
<gene>
    <name evidence="7" type="ORF">JI75_04945</name>
</gene>
<evidence type="ECO:0000256" key="4">
    <source>
        <dbReference type="ARBA" id="ARBA00022989"/>
    </source>
</evidence>
<dbReference type="HOGENOM" id="CLU_015355_1_1_11"/>
<evidence type="ECO:0000256" key="2">
    <source>
        <dbReference type="ARBA" id="ARBA00022448"/>
    </source>
</evidence>
<dbReference type="OrthoDB" id="9779554at2"/>
<feature type="transmembrane region" description="Helical" evidence="6">
    <location>
        <begin position="94"/>
        <end position="117"/>
    </location>
</feature>
<dbReference type="GO" id="GO:0016020">
    <property type="term" value="C:membrane"/>
    <property type="evidence" value="ECO:0007669"/>
    <property type="project" value="UniProtKB-SubCell"/>
</dbReference>
<evidence type="ECO:0000256" key="5">
    <source>
        <dbReference type="ARBA" id="ARBA00023136"/>
    </source>
</evidence>
<dbReference type="GO" id="GO:0035435">
    <property type="term" value="P:phosphate ion transmembrane transport"/>
    <property type="evidence" value="ECO:0007669"/>
    <property type="project" value="TreeGrafter"/>
</dbReference>
<evidence type="ECO:0000256" key="1">
    <source>
        <dbReference type="ARBA" id="ARBA00004141"/>
    </source>
</evidence>
<dbReference type="PANTHER" id="PTHR11101:SF80">
    <property type="entry name" value="PHOSPHATE TRANSPORTER"/>
    <property type="match status" value="1"/>
</dbReference>
<feature type="transmembrane region" description="Helical" evidence="6">
    <location>
        <begin position="12"/>
        <end position="34"/>
    </location>
</feature>
<proteinExistence type="predicted"/>
<dbReference type="PANTHER" id="PTHR11101">
    <property type="entry name" value="PHOSPHATE TRANSPORTER"/>
    <property type="match status" value="1"/>
</dbReference>
<dbReference type="GO" id="GO:0005315">
    <property type="term" value="F:phosphate transmembrane transporter activity"/>
    <property type="evidence" value="ECO:0007669"/>
    <property type="project" value="InterPro"/>
</dbReference>
<feature type="transmembrane region" description="Helical" evidence="6">
    <location>
        <begin position="124"/>
        <end position="145"/>
    </location>
</feature>
<feature type="transmembrane region" description="Helical" evidence="6">
    <location>
        <begin position="151"/>
        <end position="169"/>
    </location>
</feature>
<dbReference type="RefSeq" id="WP_039689181.1">
    <property type="nucleotide sequence ID" value="NZ_CP009302.1"/>
</dbReference>
<keyword evidence="8" id="KW-1185">Reference proteome</keyword>
<feature type="transmembrane region" description="Helical" evidence="6">
    <location>
        <begin position="234"/>
        <end position="252"/>
    </location>
</feature>
<feature type="transmembrane region" description="Helical" evidence="6">
    <location>
        <begin position="273"/>
        <end position="292"/>
    </location>
</feature>
<evidence type="ECO:0000313" key="8">
    <source>
        <dbReference type="Proteomes" id="UP000031121"/>
    </source>
</evidence>
<reference evidence="7 8" key="2">
    <citation type="journal article" date="2015" name="Genome Announc.">
        <title>Complete Genome Sequence of Coriobacteriaceae Strain 68-1-3, a Novel Mucus-Degrading Isolate from the Swine Intestinal Tract.</title>
        <authorList>
            <person name="Looft T."/>
            <person name="Bayles D.O."/>
            <person name="Alt D.P."/>
            <person name="Stanton T.B."/>
        </authorList>
    </citation>
    <scope>NUCLEOTIDE SEQUENCE [LARGE SCALE GENOMIC DNA]</scope>
    <source>
        <strain evidence="7 8">68-1-3</strain>
    </source>
</reference>
<evidence type="ECO:0000256" key="6">
    <source>
        <dbReference type="SAM" id="Phobius"/>
    </source>
</evidence>